<protein>
    <recommendedName>
        <fullName evidence="2">Cytochrome C Planctomycete-type domain-containing protein</fullName>
    </recommendedName>
</protein>
<keyword evidence="4" id="KW-1185">Reference proteome</keyword>
<feature type="transmembrane region" description="Helical" evidence="1">
    <location>
        <begin position="52"/>
        <end position="71"/>
    </location>
</feature>
<keyword evidence="1" id="KW-0472">Membrane</keyword>
<dbReference type="InterPro" id="IPR011429">
    <property type="entry name" value="Cyt_c_Planctomycete-type"/>
</dbReference>
<sequence length="434" mass="48588">MELLSCFSKKNHKVLKTGIYIALIAGGFGALLSALMGYLISQQGGYDDKTLFWHQWLGIALALLSFLGWGIKSNRLSFRFLKSRAIIVLLVVLMFITGHLGGNLTHGSDYLTAYAPNFVKKILGYEASYPLIIPKSLDSVRVFDHLIQPILNAKCVQCHGENKVNGGLKLSSIESISKGGEGGAVIVKGQPYESELLLRCTLPQEHKKFMPPKGTPLSFSEMKLLEWWILQGASTDMKLTTTIVPTEIHQFLMRDFGVDTKTKPFYDRIQVPPIEEDLLLEFSNVGWKATRLSVNHQLLNVKLFSDSLSIKHLEVLQKAKDHVFCLDLSGIRTLTDDMVKVVVQLPHITHLKVEKTGIKDSGVKLLVGLQHLEVLNLYGTSVTNESLMAISDIPSLKRVYLWNTKVTPESIVNFHELNPKIEVIGIEYDHQIKD</sequence>
<organism evidence="3 4">
    <name type="scientific">Wocania arenilitoris</name>
    <dbReference type="NCBI Taxonomy" id="2044858"/>
    <lineage>
        <taxon>Bacteria</taxon>
        <taxon>Pseudomonadati</taxon>
        <taxon>Bacteroidota</taxon>
        <taxon>Flavobacteriia</taxon>
        <taxon>Flavobacteriales</taxon>
        <taxon>Flavobacteriaceae</taxon>
        <taxon>Wocania</taxon>
    </lineage>
</organism>
<evidence type="ECO:0000313" key="4">
    <source>
        <dbReference type="Proteomes" id="UP001199795"/>
    </source>
</evidence>
<dbReference type="Pfam" id="PF07635">
    <property type="entry name" value="PSCyt1"/>
    <property type="match status" value="1"/>
</dbReference>
<keyword evidence="1" id="KW-1133">Transmembrane helix</keyword>
<proteinExistence type="predicted"/>
<dbReference type="Gene3D" id="3.80.10.10">
    <property type="entry name" value="Ribonuclease Inhibitor"/>
    <property type="match status" value="1"/>
</dbReference>
<keyword evidence="1" id="KW-0812">Transmembrane</keyword>
<dbReference type="EMBL" id="JAKKDU010000002">
    <property type="protein sequence ID" value="MCF7567193.1"/>
    <property type="molecule type" value="Genomic_DNA"/>
</dbReference>
<dbReference type="PANTHER" id="PTHR35889">
    <property type="entry name" value="CYCLOINULO-OLIGOSACCHARIDE FRUCTANOTRANSFERASE-RELATED"/>
    <property type="match status" value="1"/>
</dbReference>
<comment type="caution">
    <text evidence="3">The sequence shown here is derived from an EMBL/GenBank/DDBJ whole genome shotgun (WGS) entry which is preliminary data.</text>
</comment>
<feature type="domain" description="Cytochrome C Planctomycete-type" evidence="2">
    <location>
        <begin position="155"/>
        <end position="214"/>
    </location>
</feature>
<name>A0AAE3EKX3_9FLAO</name>
<evidence type="ECO:0000313" key="3">
    <source>
        <dbReference type="EMBL" id="MCF7567193.1"/>
    </source>
</evidence>
<dbReference type="PANTHER" id="PTHR35889:SF3">
    <property type="entry name" value="F-BOX DOMAIN-CONTAINING PROTEIN"/>
    <property type="match status" value="1"/>
</dbReference>
<dbReference type="Proteomes" id="UP001199795">
    <property type="component" value="Unassembled WGS sequence"/>
</dbReference>
<dbReference type="AlphaFoldDB" id="A0AAE3EKX3"/>
<dbReference type="InterPro" id="IPR032675">
    <property type="entry name" value="LRR_dom_sf"/>
</dbReference>
<feature type="transmembrane region" description="Helical" evidence="1">
    <location>
        <begin position="20"/>
        <end position="40"/>
    </location>
</feature>
<reference evidence="3" key="1">
    <citation type="submission" date="2022-01" db="EMBL/GenBank/DDBJ databases">
        <title>Draft genome sequence of Sabulilitoribacter arenilitoris KCTC 52401.</title>
        <authorList>
            <person name="Oh J.-S."/>
        </authorList>
    </citation>
    <scope>NUCLEOTIDE SEQUENCE</scope>
    <source>
        <strain evidence="3">HMF6543</strain>
    </source>
</reference>
<dbReference type="SUPFAM" id="SSF52047">
    <property type="entry name" value="RNI-like"/>
    <property type="match status" value="1"/>
</dbReference>
<gene>
    <name evidence="3" type="ORF">L3X37_02285</name>
</gene>
<evidence type="ECO:0000259" key="2">
    <source>
        <dbReference type="Pfam" id="PF07635"/>
    </source>
</evidence>
<feature type="transmembrane region" description="Helical" evidence="1">
    <location>
        <begin position="83"/>
        <end position="102"/>
    </location>
</feature>
<accession>A0AAE3EKX3</accession>
<evidence type="ECO:0000256" key="1">
    <source>
        <dbReference type="SAM" id="Phobius"/>
    </source>
</evidence>